<dbReference type="Pfam" id="PF13843">
    <property type="entry name" value="DDE_Tnp_1_7"/>
    <property type="match status" value="1"/>
</dbReference>
<dbReference type="AlphaFoldDB" id="A0AAV8VD71"/>
<evidence type="ECO:0000259" key="1">
    <source>
        <dbReference type="Pfam" id="PF13843"/>
    </source>
</evidence>
<feature type="domain" description="PiggyBac transposable element-derived protein" evidence="1">
    <location>
        <begin position="1"/>
        <end position="43"/>
    </location>
</feature>
<reference evidence="2 3" key="1">
    <citation type="journal article" date="2023" name="Insect Mol. Biol.">
        <title>Genome sequencing provides insights into the evolution of gene families encoding plant cell wall-degrading enzymes in longhorned beetles.</title>
        <authorList>
            <person name="Shin N.R."/>
            <person name="Okamura Y."/>
            <person name="Kirsch R."/>
            <person name="Pauchet Y."/>
        </authorList>
    </citation>
    <scope>NUCLEOTIDE SEQUENCE [LARGE SCALE GENOMIC DNA]</scope>
    <source>
        <strain evidence="2">EAD_L_NR</strain>
    </source>
</reference>
<name>A0AAV8VD71_9CUCU</name>
<dbReference type="Proteomes" id="UP001159042">
    <property type="component" value="Unassembled WGS sequence"/>
</dbReference>
<dbReference type="InterPro" id="IPR029526">
    <property type="entry name" value="PGBD"/>
</dbReference>
<organism evidence="2 3">
    <name type="scientific">Exocentrus adspersus</name>
    <dbReference type="NCBI Taxonomy" id="1586481"/>
    <lineage>
        <taxon>Eukaryota</taxon>
        <taxon>Metazoa</taxon>
        <taxon>Ecdysozoa</taxon>
        <taxon>Arthropoda</taxon>
        <taxon>Hexapoda</taxon>
        <taxon>Insecta</taxon>
        <taxon>Pterygota</taxon>
        <taxon>Neoptera</taxon>
        <taxon>Endopterygota</taxon>
        <taxon>Coleoptera</taxon>
        <taxon>Polyphaga</taxon>
        <taxon>Cucujiformia</taxon>
        <taxon>Chrysomeloidea</taxon>
        <taxon>Cerambycidae</taxon>
        <taxon>Lamiinae</taxon>
        <taxon>Acanthocinini</taxon>
        <taxon>Exocentrus</taxon>
    </lineage>
</organism>
<gene>
    <name evidence="2" type="ORF">NQ315_006116</name>
</gene>
<proteinExistence type="predicted"/>
<accession>A0AAV8VD71</accession>
<evidence type="ECO:0000313" key="2">
    <source>
        <dbReference type="EMBL" id="KAJ8912152.1"/>
    </source>
</evidence>
<comment type="caution">
    <text evidence="2">The sequence shown here is derived from an EMBL/GenBank/DDBJ whole genome shotgun (WGS) entry which is preliminary data.</text>
</comment>
<dbReference type="EMBL" id="JANEYG010000143">
    <property type="protein sequence ID" value="KAJ8912152.1"/>
    <property type="molecule type" value="Genomic_DNA"/>
</dbReference>
<sequence>MIPYYGKHYAKQYIKGKPIRFGFKNWALCTSNGCYIENNEVHVNFWYNRKCQTDAIILVKKIMSENP</sequence>
<protein>
    <recommendedName>
        <fullName evidence="1">PiggyBac transposable element-derived protein domain-containing protein</fullName>
    </recommendedName>
</protein>
<evidence type="ECO:0000313" key="3">
    <source>
        <dbReference type="Proteomes" id="UP001159042"/>
    </source>
</evidence>
<keyword evidence="3" id="KW-1185">Reference proteome</keyword>